<dbReference type="NCBIfam" id="NF040519">
    <property type="entry name" value="Sbal_3080_fam"/>
    <property type="match status" value="1"/>
</dbReference>
<accession>A0A381EB40</accession>
<reference evidence="1 2" key="1">
    <citation type="submission" date="2018-06" db="EMBL/GenBank/DDBJ databases">
        <authorList>
            <consortium name="Pathogen Informatics"/>
            <person name="Doyle S."/>
        </authorList>
    </citation>
    <scope>NUCLEOTIDE SEQUENCE [LARGE SCALE GENOMIC DNA]</scope>
    <source>
        <strain evidence="1 2">NCTC13294</strain>
    </source>
</reference>
<gene>
    <name evidence="1" type="ORF">NCTC13294_01740</name>
</gene>
<evidence type="ECO:0008006" key="3">
    <source>
        <dbReference type="Google" id="ProtNLM"/>
    </source>
</evidence>
<keyword evidence="2" id="KW-1185">Reference proteome</keyword>
<evidence type="ECO:0000313" key="1">
    <source>
        <dbReference type="EMBL" id="SUX24192.1"/>
    </source>
</evidence>
<dbReference type="PROSITE" id="PS51257">
    <property type="entry name" value="PROKAR_LIPOPROTEIN"/>
    <property type="match status" value="1"/>
</dbReference>
<dbReference type="RefSeq" id="WP_115611964.1">
    <property type="nucleotide sequence ID" value="NZ_JBHLZC010000002.1"/>
</dbReference>
<name>A0A381EB40_9GAMM</name>
<dbReference type="OrthoDB" id="6708210at2"/>
<organism evidence="1 2">
    <name type="scientific">Cardiobacterium valvarum</name>
    <dbReference type="NCBI Taxonomy" id="194702"/>
    <lineage>
        <taxon>Bacteria</taxon>
        <taxon>Pseudomonadati</taxon>
        <taxon>Pseudomonadota</taxon>
        <taxon>Gammaproteobacteria</taxon>
        <taxon>Cardiobacteriales</taxon>
        <taxon>Cardiobacteriaceae</taxon>
        <taxon>Cardiobacterium</taxon>
    </lineage>
</organism>
<dbReference type="Proteomes" id="UP000254572">
    <property type="component" value="Unassembled WGS sequence"/>
</dbReference>
<dbReference type="EMBL" id="UFUW01000001">
    <property type="protein sequence ID" value="SUX24192.1"/>
    <property type="molecule type" value="Genomic_DNA"/>
</dbReference>
<dbReference type="AlphaFoldDB" id="A0A381EB40"/>
<sequence>MKHNIPLIAVSIGLAACSSVNSHAVAKDVHPDNICIIRNPDVIVTDFVPTIQTRLQHYGINSHLVETADKSQCPYTLEYTVKRSWSLKTYISWAELKLYKDGQAIADAEYKPLAKGAFVVNKWQSTETIMNPVVDSLLGKK</sequence>
<evidence type="ECO:0000313" key="2">
    <source>
        <dbReference type="Proteomes" id="UP000254572"/>
    </source>
</evidence>
<protein>
    <recommendedName>
        <fullName evidence="3">Lipoprotein</fullName>
    </recommendedName>
</protein>
<proteinExistence type="predicted"/>